<gene>
    <name evidence="1" type="ORF">RBSH_03267</name>
</gene>
<dbReference type="PATRIC" id="fig|993517.3.peg.3545"/>
<comment type="caution">
    <text evidence="1">The sequence shown here is derived from an EMBL/GenBank/DDBJ whole genome shotgun (WGS) entry which is preliminary data.</text>
</comment>
<protein>
    <submittedName>
        <fullName evidence="1">Uncharacterized protein</fullName>
    </submittedName>
</protein>
<proteinExistence type="predicted"/>
<dbReference type="Proteomes" id="UP000007993">
    <property type="component" value="Unassembled WGS sequence"/>
</dbReference>
<sequence length="37" mass="4047">MESASTLLNAASARSNKCVPIEYVIVFVMKPFSTRGK</sequence>
<reference evidence="1 2" key="1">
    <citation type="journal article" date="2013" name="Mar. Genomics">
        <title>Expression of sulfatases in Rhodopirellula baltica and the diversity of sulfatases in the genus Rhodopirellula.</title>
        <authorList>
            <person name="Wegner C.E."/>
            <person name="Richter-Heitmann T."/>
            <person name="Klindworth A."/>
            <person name="Klockow C."/>
            <person name="Richter M."/>
            <person name="Achstetter T."/>
            <person name="Glockner F.O."/>
            <person name="Harder J."/>
        </authorList>
    </citation>
    <scope>NUCLEOTIDE SEQUENCE [LARGE SCALE GENOMIC DNA]</scope>
    <source>
        <strain evidence="1 2">SH28</strain>
    </source>
</reference>
<organism evidence="1 2">
    <name type="scientific">Rhodopirellula baltica SH28</name>
    <dbReference type="NCBI Taxonomy" id="993517"/>
    <lineage>
        <taxon>Bacteria</taxon>
        <taxon>Pseudomonadati</taxon>
        <taxon>Planctomycetota</taxon>
        <taxon>Planctomycetia</taxon>
        <taxon>Pirellulales</taxon>
        <taxon>Pirellulaceae</taxon>
        <taxon>Rhodopirellula</taxon>
    </lineage>
</organism>
<name>K5DFY8_RHOBT</name>
<accession>K5DFY8</accession>
<evidence type="ECO:0000313" key="1">
    <source>
        <dbReference type="EMBL" id="EKK01358.1"/>
    </source>
</evidence>
<dbReference type="AlphaFoldDB" id="K5DFY8"/>
<dbReference type="EMBL" id="AMCW01000098">
    <property type="protein sequence ID" value="EKK01358.1"/>
    <property type="molecule type" value="Genomic_DNA"/>
</dbReference>
<evidence type="ECO:0000313" key="2">
    <source>
        <dbReference type="Proteomes" id="UP000007993"/>
    </source>
</evidence>